<proteinExistence type="predicted"/>
<accession>A0AAD3H4Y5</accession>
<name>A0AAD3H4Y5_9STRA</name>
<protein>
    <submittedName>
        <fullName evidence="2">Uncharacterized protein</fullName>
    </submittedName>
</protein>
<comment type="caution">
    <text evidence="2">The sequence shown here is derived from an EMBL/GenBank/DDBJ whole genome shotgun (WGS) entry which is preliminary data.</text>
</comment>
<reference evidence="2 3" key="1">
    <citation type="journal article" date="2021" name="Sci. Rep.">
        <title>The genome of the diatom Chaetoceros tenuissimus carries an ancient integrated fragment of an extant virus.</title>
        <authorList>
            <person name="Hongo Y."/>
            <person name="Kimura K."/>
            <person name="Takaki Y."/>
            <person name="Yoshida Y."/>
            <person name="Baba S."/>
            <person name="Kobayashi G."/>
            <person name="Nagasaki K."/>
            <person name="Hano T."/>
            <person name="Tomaru Y."/>
        </authorList>
    </citation>
    <scope>NUCLEOTIDE SEQUENCE [LARGE SCALE GENOMIC DNA]</scope>
    <source>
        <strain evidence="2 3">NIES-3715</strain>
    </source>
</reference>
<keyword evidence="3" id="KW-1185">Reference proteome</keyword>
<evidence type="ECO:0000313" key="3">
    <source>
        <dbReference type="Proteomes" id="UP001054902"/>
    </source>
</evidence>
<evidence type="ECO:0000313" key="2">
    <source>
        <dbReference type="EMBL" id="GFH50461.1"/>
    </source>
</evidence>
<evidence type="ECO:0000256" key="1">
    <source>
        <dbReference type="SAM" id="MobiDB-lite"/>
    </source>
</evidence>
<organism evidence="2 3">
    <name type="scientific">Chaetoceros tenuissimus</name>
    <dbReference type="NCBI Taxonomy" id="426638"/>
    <lineage>
        <taxon>Eukaryota</taxon>
        <taxon>Sar</taxon>
        <taxon>Stramenopiles</taxon>
        <taxon>Ochrophyta</taxon>
        <taxon>Bacillariophyta</taxon>
        <taxon>Coscinodiscophyceae</taxon>
        <taxon>Chaetocerotophycidae</taxon>
        <taxon>Chaetocerotales</taxon>
        <taxon>Chaetocerotaceae</taxon>
        <taxon>Chaetoceros</taxon>
    </lineage>
</organism>
<sequence>MGRRPPTPSDTQPSSAFPLSDSKRSKEVTVDESANETIPPASEELQFAEEGDAVFVITAQLLNMSLHQRKAPIITNNDLPFINLPLLNGDKVLRIKAHTDSCAALSVGSLRVHQYIMQTHPNVVHEYIQFDDPASFEPIRLSVATTSDKPVDLHERGALTAIVRYKTGIIFNGKPFILSIALGSSVAVNTIIGVPDIKMLGGVLDFVDNVLTLKFAKIKFRLHGGRADGGLPPSVTFDSSSFVRPQASQSIDDTHTQTLVTAVTMDVAAAYRNLPITRTPVSITPATAEAADILSRMAQPSSM</sequence>
<dbReference type="AlphaFoldDB" id="A0AAD3H4Y5"/>
<gene>
    <name evidence="2" type="ORF">CTEN210_06937</name>
</gene>
<dbReference type="Proteomes" id="UP001054902">
    <property type="component" value="Unassembled WGS sequence"/>
</dbReference>
<dbReference type="EMBL" id="BLLK01000039">
    <property type="protein sequence ID" value="GFH50461.1"/>
    <property type="molecule type" value="Genomic_DNA"/>
</dbReference>
<feature type="region of interest" description="Disordered" evidence="1">
    <location>
        <begin position="1"/>
        <end position="38"/>
    </location>
</feature>